<evidence type="ECO:0000256" key="3">
    <source>
        <dbReference type="ARBA" id="ARBA00022801"/>
    </source>
</evidence>
<dbReference type="NCBIfam" id="TIGR00010">
    <property type="entry name" value="YchF/TatD family DNA exonuclease"/>
    <property type="match status" value="1"/>
</dbReference>
<dbReference type="InterPro" id="IPR032466">
    <property type="entry name" value="Metal_Hydrolase"/>
</dbReference>
<keyword evidence="6" id="KW-1185">Reference proteome</keyword>
<proteinExistence type="inferred from homology"/>
<name>A0A5E6MEK7_9BACT</name>
<dbReference type="InterPro" id="IPR001130">
    <property type="entry name" value="TatD-like"/>
</dbReference>
<comment type="similarity">
    <text evidence="1">Belongs to the metallo-dependent hydrolases superfamily. TatD-type hydrolase family.</text>
</comment>
<dbReference type="Gene3D" id="3.20.20.140">
    <property type="entry name" value="Metal-dependent hydrolases"/>
    <property type="match status" value="1"/>
</dbReference>
<dbReference type="InterPro" id="IPR015991">
    <property type="entry name" value="TatD/YcfH-like"/>
</dbReference>
<dbReference type="Proteomes" id="UP000381693">
    <property type="component" value="Unassembled WGS sequence"/>
</dbReference>
<dbReference type="AlphaFoldDB" id="A0A5E6MEK7"/>
<dbReference type="PANTHER" id="PTHR46124">
    <property type="entry name" value="D-AMINOACYL-TRNA DEACYLASE"/>
    <property type="match status" value="1"/>
</dbReference>
<organism evidence="5 6">
    <name type="scientific">Methylacidimicrobium cyclopophantes</name>
    <dbReference type="NCBI Taxonomy" id="1041766"/>
    <lineage>
        <taxon>Bacteria</taxon>
        <taxon>Pseudomonadati</taxon>
        <taxon>Verrucomicrobiota</taxon>
        <taxon>Methylacidimicrobium</taxon>
    </lineage>
</organism>
<feature type="binding site" evidence="4">
    <location>
        <position position="159"/>
    </location>
    <ligand>
        <name>a divalent metal cation</name>
        <dbReference type="ChEBI" id="CHEBI:60240"/>
        <label>2</label>
    </ligand>
</feature>
<dbReference type="EMBL" id="CABFUZ020000122">
    <property type="protein sequence ID" value="VVM06691.1"/>
    <property type="molecule type" value="Genomic_DNA"/>
</dbReference>
<reference evidence="5" key="1">
    <citation type="submission" date="2019-09" db="EMBL/GenBank/DDBJ databases">
        <authorList>
            <person name="Cremers G."/>
        </authorList>
    </citation>
    <scope>NUCLEOTIDE SEQUENCE [LARGE SCALE GENOMIC DNA]</scope>
    <source>
        <strain evidence="5">3B</strain>
    </source>
</reference>
<dbReference type="OrthoDB" id="9810005at2"/>
<comment type="caution">
    <text evidence="5">The sequence shown here is derived from an EMBL/GenBank/DDBJ whole genome shotgun (WGS) entry which is preliminary data.</text>
</comment>
<dbReference type="PANTHER" id="PTHR46124:SF2">
    <property type="entry name" value="D-AMINOACYL-TRNA DEACYLASE"/>
    <property type="match status" value="1"/>
</dbReference>
<dbReference type="FunFam" id="3.20.20.140:FF:000005">
    <property type="entry name" value="TatD family hydrolase"/>
    <property type="match status" value="1"/>
</dbReference>
<evidence type="ECO:0000256" key="2">
    <source>
        <dbReference type="ARBA" id="ARBA00022723"/>
    </source>
</evidence>
<dbReference type="Pfam" id="PF01026">
    <property type="entry name" value="TatD_DNase"/>
    <property type="match status" value="1"/>
</dbReference>
<dbReference type="SUPFAM" id="SSF51556">
    <property type="entry name" value="Metallo-dependent hydrolases"/>
    <property type="match status" value="1"/>
</dbReference>
<dbReference type="PIRSF" id="PIRSF005902">
    <property type="entry name" value="DNase_TatD"/>
    <property type="match status" value="1"/>
</dbReference>
<dbReference type="CDD" id="cd01310">
    <property type="entry name" value="TatD_DNAse"/>
    <property type="match status" value="1"/>
</dbReference>
<dbReference type="RefSeq" id="WP_142525227.1">
    <property type="nucleotide sequence ID" value="NZ_CABFUZ020000122.1"/>
</dbReference>
<accession>A0A5E6MEK7</accession>
<evidence type="ECO:0000256" key="1">
    <source>
        <dbReference type="ARBA" id="ARBA00009275"/>
    </source>
</evidence>
<dbReference type="GO" id="GO:0004536">
    <property type="term" value="F:DNA nuclease activity"/>
    <property type="evidence" value="ECO:0007669"/>
    <property type="project" value="InterPro"/>
</dbReference>
<dbReference type="GO" id="GO:0005829">
    <property type="term" value="C:cytosol"/>
    <property type="evidence" value="ECO:0007669"/>
    <property type="project" value="TreeGrafter"/>
</dbReference>
<feature type="binding site" evidence="4">
    <location>
        <position position="6"/>
    </location>
    <ligand>
        <name>a divalent metal cation</name>
        <dbReference type="ChEBI" id="CHEBI:60240"/>
        <label>1</label>
    </ligand>
</feature>
<dbReference type="GO" id="GO:0046872">
    <property type="term" value="F:metal ion binding"/>
    <property type="evidence" value="ECO:0007669"/>
    <property type="project" value="UniProtKB-KW"/>
</dbReference>
<sequence>MLIDTHAHLYFSEFSNDREEVITRAKAEGVDRIVTVATDLDSSRSALALAQKHPSLACAVGIHPKNAHAAPPDLLAKLEEIAAQPAVVAIGEIGLDYYRLPPDSEEAEREKASQRRIFRDQLAFAREKGLPVIIHQRSSWEDTLAILDETDNVVRCVFHCFGEAPERLRELLRRGHFVSFTGIVTFSNAPLSRASAQAVPMDKFFLETDCPYLAPVPYRGKRCEPWHVRLVAEEIARLRKQPVSEIGEVSSRNARAFFRFAD</sequence>
<keyword evidence="3 5" id="KW-0378">Hydrolase</keyword>
<dbReference type="GO" id="GO:0051499">
    <property type="term" value="F:D-aminoacyl-tRNA deacylase activity"/>
    <property type="evidence" value="ECO:0007669"/>
    <property type="project" value="UniProtKB-EC"/>
</dbReference>
<feature type="binding site" evidence="4">
    <location>
        <position position="92"/>
    </location>
    <ligand>
        <name>a divalent metal cation</name>
        <dbReference type="ChEBI" id="CHEBI:60240"/>
        <label>1</label>
    </ligand>
</feature>
<keyword evidence="2 4" id="KW-0479">Metal-binding</keyword>
<evidence type="ECO:0000313" key="6">
    <source>
        <dbReference type="Proteomes" id="UP000381693"/>
    </source>
</evidence>
<feature type="binding site" evidence="4">
    <location>
        <position position="135"/>
    </location>
    <ligand>
        <name>a divalent metal cation</name>
        <dbReference type="ChEBI" id="CHEBI:60240"/>
        <label>2</label>
    </ligand>
</feature>
<dbReference type="EC" id="3.1.1.96" evidence="5"/>
<feature type="binding site" evidence="4">
    <location>
        <position position="8"/>
    </location>
    <ligand>
        <name>a divalent metal cation</name>
        <dbReference type="ChEBI" id="CHEBI:60240"/>
        <label>1</label>
    </ligand>
</feature>
<evidence type="ECO:0000313" key="5">
    <source>
        <dbReference type="EMBL" id="VVM06691.1"/>
    </source>
</evidence>
<gene>
    <name evidence="5" type="primary">dtd3</name>
    <name evidence="5" type="ORF">MAMC_01201</name>
</gene>
<feature type="binding site" evidence="4">
    <location>
        <position position="209"/>
    </location>
    <ligand>
        <name>a divalent metal cation</name>
        <dbReference type="ChEBI" id="CHEBI:60240"/>
        <label>1</label>
    </ligand>
</feature>
<evidence type="ECO:0000256" key="4">
    <source>
        <dbReference type="PIRSR" id="PIRSR005902-1"/>
    </source>
</evidence>
<protein>
    <submittedName>
        <fullName evidence="5">D-aminoacyl-tRNA deacylase</fullName>
        <ecNumber evidence="5">3.1.1.96</ecNumber>
    </submittedName>
</protein>